<accession>A0ABS4FX59</accession>
<feature type="domain" description="ABC3 transporter permease C-terminal" evidence="8">
    <location>
        <begin position="314"/>
        <end position="436"/>
    </location>
</feature>
<comment type="similarity">
    <text evidence="6">Belongs to the ABC-4 integral membrane protein family.</text>
</comment>
<feature type="transmembrane region" description="Helical" evidence="7">
    <location>
        <begin position="20"/>
        <end position="43"/>
    </location>
</feature>
<proteinExistence type="inferred from homology"/>
<evidence type="ECO:0000259" key="8">
    <source>
        <dbReference type="Pfam" id="PF02687"/>
    </source>
</evidence>
<dbReference type="InterPro" id="IPR025857">
    <property type="entry name" value="MacB_PCD"/>
</dbReference>
<dbReference type="InterPro" id="IPR050250">
    <property type="entry name" value="Macrolide_Exporter_MacB"/>
</dbReference>
<keyword evidence="3 7" id="KW-0812">Transmembrane</keyword>
<feature type="transmembrane region" description="Helical" evidence="7">
    <location>
        <begin position="484"/>
        <end position="508"/>
    </location>
</feature>
<evidence type="ECO:0000256" key="5">
    <source>
        <dbReference type="ARBA" id="ARBA00023136"/>
    </source>
</evidence>
<dbReference type="Pfam" id="PF02687">
    <property type="entry name" value="FtsX"/>
    <property type="match status" value="2"/>
</dbReference>
<protein>
    <submittedName>
        <fullName evidence="10">ABC transport system permease protein</fullName>
    </submittedName>
</protein>
<evidence type="ECO:0000256" key="3">
    <source>
        <dbReference type="ARBA" id="ARBA00022692"/>
    </source>
</evidence>
<keyword evidence="2" id="KW-1003">Cell membrane</keyword>
<dbReference type="RefSeq" id="WP_210090740.1">
    <property type="nucleotide sequence ID" value="NZ_JAGGKG010000022.1"/>
</dbReference>
<evidence type="ECO:0000256" key="1">
    <source>
        <dbReference type="ARBA" id="ARBA00004651"/>
    </source>
</evidence>
<evidence type="ECO:0000256" key="6">
    <source>
        <dbReference type="ARBA" id="ARBA00038076"/>
    </source>
</evidence>
<keyword evidence="5 7" id="KW-0472">Membrane</keyword>
<dbReference type="InterPro" id="IPR003838">
    <property type="entry name" value="ABC3_permease_C"/>
</dbReference>
<feature type="domain" description="ABC3 transporter permease C-terminal" evidence="8">
    <location>
        <begin position="770"/>
        <end position="886"/>
    </location>
</feature>
<comment type="caution">
    <text evidence="10">The sequence shown here is derived from an EMBL/GenBank/DDBJ whole genome shotgun (WGS) entry which is preliminary data.</text>
</comment>
<feature type="transmembrane region" description="Helical" evidence="7">
    <location>
        <begin position="308"/>
        <end position="331"/>
    </location>
</feature>
<feature type="transmembrane region" description="Helical" evidence="7">
    <location>
        <begin position="813"/>
        <end position="836"/>
    </location>
</feature>
<evidence type="ECO:0000256" key="7">
    <source>
        <dbReference type="SAM" id="Phobius"/>
    </source>
</evidence>
<feature type="transmembrane region" description="Helical" evidence="7">
    <location>
        <begin position="765"/>
        <end position="792"/>
    </location>
</feature>
<feature type="transmembrane region" description="Helical" evidence="7">
    <location>
        <begin position="402"/>
        <end position="424"/>
    </location>
</feature>
<evidence type="ECO:0000259" key="9">
    <source>
        <dbReference type="Pfam" id="PF12704"/>
    </source>
</evidence>
<keyword evidence="4 7" id="KW-1133">Transmembrane helix</keyword>
<dbReference type="EMBL" id="JAGGKG010000022">
    <property type="protein sequence ID" value="MBP1907157.1"/>
    <property type="molecule type" value="Genomic_DNA"/>
</dbReference>
<dbReference type="Proteomes" id="UP001519272">
    <property type="component" value="Unassembled WGS sequence"/>
</dbReference>
<evidence type="ECO:0000313" key="11">
    <source>
        <dbReference type="Proteomes" id="UP001519272"/>
    </source>
</evidence>
<keyword evidence="11" id="KW-1185">Reference proteome</keyword>
<evidence type="ECO:0000256" key="4">
    <source>
        <dbReference type="ARBA" id="ARBA00022989"/>
    </source>
</evidence>
<name>A0ABS4FX59_9BACL</name>
<comment type="subcellular location">
    <subcellularLocation>
        <location evidence="1">Cell membrane</location>
        <topology evidence="1">Multi-pass membrane protein</topology>
    </subcellularLocation>
</comment>
<dbReference type="PANTHER" id="PTHR30572:SF4">
    <property type="entry name" value="ABC TRANSPORTER PERMEASE YTRF"/>
    <property type="match status" value="1"/>
</dbReference>
<dbReference type="Pfam" id="PF12704">
    <property type="entry name" value="MacB_PCD"/>
    <property type="match status" value="1"/>
</dbReference>
<evidence type="ECO:0000313" key="10">
    <source>
        <dbReference type="EMBL" id="MBP1907157.1"/>
    </source>
</evidence>
<reference evidence="10 11" key="1">
    <citation type="submission" date="2021-03" db="EMBL/GenBank/DDBJ databases">
        <title>Genomic Encyclopedia of Type Strains, Phase IV (KMG-IV): sequencing the most valuable type-strain genomes for metagenomic binning, comparative biology and taxonomic classification.</title>
        <authorList>
            <person name="Goeker M."/>
        </authorList>
    </citation>
    <scope>NUCLEOTIDE SEQUENCE [LARGE SCALE GENOMIC DNA]</scope>
    <source>
        <strain evidence="10 11">DSM 14349</strain>
    </source>
</reference>
<sequence>MNNYTGLTVKYLKGQKKRTWLTILGIVLSVSLLTSIGTIGVSYRDKLIRQSIHEYGDYHVSFNNMSGEGINKLIYNATIEKTGIVSREGYGIISQTSQKEQQENPNAAPYRYLNIKNYDSTAMDMLQIQLESGRLPARPDEILLPKWSLSLFPQMPIVGKPMKIQMGTRIDASTGKAKKIDGIGDFGWSLDEKFRPEVQKEFTVVGIMKTGSNLNGSSTFILPAITFKANTSFDHNQKYFIYAKMKEMNHIKDKTEAIMSSLQITEAEQGSAVELNRNNYVDNVRVEYNNALLKLYGQSTYKGVNQSLIWATVAVILLIMICTIAVIYNTFHISVLERISQFGILRCIGATPAQIRNIVLKEATLLSLVGIPIGIFTGTLLMKLLFYNISLLSLGFFNDMKMVISIPVILVAGSLGLVSVYLSALGPARQASRVSPLDAIKSAGATKVEHITKFKKSNSKLGLKTLGIEGQFARRNLKRNQKRFRITIFSMAISILLFIVLSDVVNILKESLQVSGSKYSYSLIYNRTSGHIDEGIYNKITSLDSVEKAYKFYNSQVAAIIPQDKINPNYRKLNKEGFNVPEQNGYRTSNNFIQSYGYNGLDDFKDKLTSGTINKEKMDAENGVIIIQKINVITDEGKQIIINQTNFKVGDKIQIRSMGSIYEGRSNHNNVYHTVTVVGIADHDLLSDQYTNSVIRTFITTPKVYNKVIGADSYKRIFILADPEKASEPITTYLQSVVDKDAGYSYNDRATELAEAKNDTITTAIFLYGFMGVIILIAFLNILNTMSTNLILRTKEFAVLKSIGMTQTQMTKMIFLEGIFYGVIAAIYGSIVGTAISYGVHYLLANAIDMGWSIPWFSIFISFVGAILTTILASLWPLRRLRNTSIVESLRGEN</sequence>
<evidence type="ECO:0000256" key="2">
    <source>
        <dbReference type="ARBA" id="ARBA00022475"/>
    </source>
</evidence>
<gene>
    <name evidence="10" type="ORF">J2Z32_003822</name>
</gene>
<feature type="transmembrane region" description="Helical" evidence="7">
    <location>
        <begin position="363"/>
        <end position="382"/>
    </location>
</feature>
<feature type="transmembrane region" description="Helical" evidence="7">
    <location>
        <begin position="856"/>
        <end position="876"/>
    </location>
</feature>
<dbReference type="PANTHER" id="PTHR30572">
    <property type="entry name" value="MEMBRANE COMPONENT OF TRANSPORTER-RELATED"/>
    <property type="match status" value="1"/>
</dbReference>
<organism evidence="10 11">
    <name type="scientific">Paenibacillus turicensis</name>
    <dbReference type="NCBI Taxonomy" id="160487"/>
    <lineage>
        <taxon>Bacteria</taxon>
        <taxon>Bacillati</taxon>
        <taxon>Bacillota</taxon>
        <taxon>Bacilli</taxon>
        <taxon>Bacillales</taxon>
        <taxon>Paenibacillaceae</taxon>
        <taxon>Paenibacillus</taxon>
    </lineage>
</organism>
<feature type="domain" description="MacB-like periplasmic core" evidence="9">
    <location>
        <begin position="19"/>
        <end position="251"/>
    </location>
</feature>